<sequence>MEEIKKADRILKNYHKFKKLATLSNKPFSLHGQKLIYEIDRVIDGMPEQAKLILCNQYRAKKPLKKIRKQFCHDQNISIEEYIELRESALMEFAKQYLNGTLLE</sequence>
<dbReference type="RefSeq" id="WP_096633358.1">
    <property type="nucleotide sequence ID" value="NZ_NSGR01000004.1"/>
</dbReference>
<comment type="caution">
    <text evidence="1">The sequence shown here is derived from an EMBL/GenBank/DDBJ whole genome shotgun (WGS) entry which is preliminary data.</text>
</comment>
<organism evidence="1 2">
    <name type="scientific">Streptococcus parauberis</name>
    <dbReference type="NCBI Taxonomy" id="1348"/>
    <lineage>
        <taxon>Bacteria</taxon>
        <taxon>Bacillati</taxon>
        <taxon>Bacillota</taxon>
        <taxon>Bacilli</taxon>
        <taxon>Lactobacillales</taxon>
        <taxon>Streptococcaceae</taxon>
        <taxon>Streptococcus</taxon>
    </lineage>
</organism>
<evidence type="ECO:0008006" key="3">
    <source>
        <dbReference type="Google" id="ProtNLM"/>
    </source>
</evidence>
<dbReference type="AlphaFoldDB" id="A0A854WFJ6"/>
<reference evidence="1 2" key="1">
    <citation type="submission" date="2016-06" db="EMBL/GenBank/DDBJ databases">
        <authorList>
            <person name="Haines A.N."/>
            <person name="Council K.R."/>
        </authorList>
    </citation>
    <scope>NUCLEOTIDE SEQUENCE [LARGE SCALE GENOMIC DNA]</scope>
    <source>
        <strain evidence="1 2">SP158-29</strain>
    </source>
</reference>
<protein>
    <recommendedName>
        <fullName evidence="3">Phage protein</fullName>
    </recommendedName>
</protein>
<gene>
    <name evidence="1" type="ORF">A9Y57_00457</name>
</gene>
<evidence type="ECO:0000313" key="1">
    <source>
        <dbReference type="EMBL" id="PCH13823.1"/>
    </source>
</evidence>
<dbReference type="Proteomes" id="UP000217465">
    <property type="component" value="Unassembled WGS sequence"/>
</dbReference>
<accession>A0A854WFJ6</accession>
<proteinExistence type="predicted"/>
<dbReference type="EMBL" id="NSGR01000004">
    <property type="protein sequence ID" value="PCH13823.1"/>
    <property type="molecule type" value="Genomic_DNA"/>
</dbReference>
<evidence type="ECO:0000313" key="2">
    <source>
        <dbReference type="Proteomes" id="UP000217465"/>
    </source>
</evidence>
<name>A0A854WFJ6_9STRE</name>